<protein>
    <submittedName>
        <fullName evidence="1">Uncharacterized protein</fullName>
    </submittedName>
</protein>
<dbReference type="EMBL" id="EF084719">
    <property type="protein sequence ID" value="ABK24030.1"/>
    <property type="molecule type" value="mRNA"/>
</dbReference>
<proteinExistence type="evidence at transcript level"/>
<accession>A9NTR9</accession>
<name>A9NTR9_PICSI</name>
<sequence length="63" mass="7200">MGARAKEMSAAQPHRKDIFPVWASTRRAHADPKVMEELGDDLEINPKKKTFEEKTAGYKHIHV</sequence>
<dbReference type="AlphaFoldDB" id="A9NTR9"/>
<organism evidence="1">
    <name type="scientific">Picea sitchensis</name>
    <name type="common">Sitka spruce</name>
    <name type="synonym">Pinus sitchensis</name>
    <dbReference type="NCBI Taxonomy" id="3332"/>
    <lineage>
        <taxon>Eukaryota</taxon>
        <taxon>Viridiplantae</taxon>
        <taxon>Streptophyta</taxon>
        <taxon>Embryophyta</taxon>
        <taxon>Tracheophyta</taxon>
        <taxon>Spermatophyta</taxon>
        <taxon>Pinopsida</taxon>
        <taxon>Pinidae</taxon>
        <taxon>Conifers I</taxon>
        <taxon>Pinales</taxon>
        <taxon>Pinaceae</taxon>
        <taxon>Picea</taxon>
    </lineage>
</organism>
<evidence type="ECO:0000313" key="1">
    <source>
        <dbReference type="EMBL" id="ABK24030.1"/>
    </source>
</evidence>
<reference evidence="1" key="1">
    <citation type="journal article" date="2008" name="BMC Genomics">
        <title>A conifer genomics resource of 200,000 spruce (Picea spp.) ESTs and 6,464 high-quality, sequence-finished full-length cDNAs for Sitka spruce (Picea sitchensis).</title>
        <authorList>
            <person name="Ralph S.G."/>
            <person name="Chun H.J."/>
            <person name="Kolosova N."/>
            <person name="Cooper D."/>
            <person name="Oddy C."/>
            <person name="Ritland C.E."/>
            <person name="Kirkpatrick R."/>
            <person name="Moore R."/>
            <person name="Barber S."/>
            <person name="Holt R.A."/>
            <person name="Jones S.J."/>
            <person name="Marra M.A."/>
            <person name="Douglas C.J."/>
            <person name="Ritland K."/>
            <person name="Bohlmann J."/>
        </authorList>
    </citation>
    <scope>NUCLEOTIDE SEQUENCE</scope>
    <source>
        <tissue evidence="1">Green portion of the leader tissue</tissue>
    </source>
</reference>